<dbReference type="Pfam" id="PF04854">
    <property type="entry name" value="DUF624"/>
    <property type="match status" value="1"/>
</dbReference>
<reference evidence="2" key="1">
    <citation type="submission" date="2023-06" db="EMBL/GenBank/DDBJ databases">
        <title>Draft Genome Sequences of Representative Paenibacillus Polymyxa, Bacillus cereus, Fictibacillus sp., and Brevibacillus agri Strains Isolated from Amazonian Dark Earth.</title>
        <authorList>
            <person name="Pellegrinetti T.A."/>
            <person name="Cunha I.C.M."/>
            <person name="Chaves M.G."/>
            <person name="Freitas A.S."/>
            <person name="Silva A.V.R."/>
            <person name="Tsai S.M."/>
            <person name="Mendes L.W."/>
        </authorList>
    </citation>
    <scope>NUCLEOTIDE SEQUENCE</scope>
    <source>
        <strain evidence="2">CENA-BCM004</strain>
    </source>
</reference>
<dbReference type="EMBL" id="JAUHLN010000009">
    <property type="protein sequence ID" value="MDN4076013.1"/>
    <property type="molecule type" value="Genomic_DNA"/>
</dbReference>
<evidence type="ECO:0000313" key="2">
    <source>
        <dbReference type="EMBL" id="MDN4076013.1"/>
    </source>
</evidence>
<evidence type="ECO:0000256" key="1">
    <source>
        <dbReference type="SAM" id="Phobius"/>
    </source>
</evidence>
<accession>A0ABT8EDJ5</accession>
<keyword evidence="1" id="KW-0812">Transmembrane</keyword>
<feature type="transmembrane region" description="Helical" evidence="1">
    <location>
        <begin position="177"/>
        <end position="195"/>
    </location>
</feature>
<feature type="transmembrane region" description="Helical" evidence="1">
    <location>
        <begin position="78"/>
        <end position="98"/>
    </location>
</feature>
<comment type="caution">
    <text evidence="2">The sequence shown here is derived from an EMBL/GenBank/DDBJ whole genome shotgun (WGS) entry which is preliminary data.</text>
</comment>
<feature type="transmembrane region" description="Helical" evidence="1">
    <location>
        <begin position="148"/>
        <end position="171"/>
    </location>
</feature>
<protein>
    <submittedName>
        <fullName evidence="2">YesL family protein</fullName>
    </submittedName>
</protein>
<keyword evidence="1" id="KW-1133">Transmembrane helix</keyword>
<proteinExistence type="predicted"/>
<gene>
    <name evidence="2" type="ORF">QYF49_24015</name>
</gene>
<feature type="transmembrane region" description="Helical" evidence="1">
    <location>
        <begin position="110"/>
        <end position="136"/>
    </location>
</feature>
<evidence type="ECO:0000313" key="3">
    <source>
        <dbReference type="Proteomes" id="UP001168694"/>
    </source>
</evidence>
<dbReference type="RefSeq" id="WP_290402124.1">
    <property type="nucleotide sequence ID" value="NZ_JAUHLN010000009.1"/>
</dbReference>
<name>A0ABT8EDJ5_9BACL</name>
<dbReference type="InterPro" id="IPR006938">
    <property type="entry name" value="DUF624"/>
</dbReference>
<keyword evidence="1" id="KW-0472">Membrane</keyword>
<keyword evidence="3" id="KW-1185">Reference proteome</keyword>
<feature type="transmembrane region" description="Helical" evidence="1">
    <location>
        <begin position="20"/>
        <end position="41"/>
    </location>
</feature>
<organism evidence="2 3">
    <name type="scientific">Fictibacillus terranigra</name>
    <dbReference type="NCBI Taxonomy" id="3058424"/>
    <lineage>
        <taxon>Bacteria</taxon>
        <taxon>Bacillati</taxon>
        <taxon>Bacillota</taxon>
        <taxon>Bacilli</taxon>
        <taxon>Bacillales</taxon>
        <taxon>Fictibacillaceae</taxon>
        <taxon>Fictibacillus</taxon>
    </lineage>
</organism>
<dbReference type="Proteomes" id="UP001168694">
    <property type="component" value="Unassembled WGS sequence"/>
</dbReference>
<sequence>MENHNLAGKLYRVCEWIMRLAYLNVLWIIFTLAGLILFGLFPSTAAMFEISRKWIEGETDLPVFTTFWRTYKKEFFKVQSLGLVLVSTGVIFFVDYHYMQSHFAVKESPFLIASMFSLIVFYLIAAMFIFPIYAYFQTNLLSYFKNALILGISYPVHSLVMAGGMVLIVVFNLRFPGFSLFLSGSLLSLWLTYIARNVFVRIAKRRNTGVKVS</sequence>